<keyword evidence="1" id="KW-0695">RNA-directed DNA polymerase</keyword>
<dbReference type="EMBL" id="CP003600">
    <property type="protein sequence ID" value="AFY91973.1"/>
    <property type="molecule type" value="Genomic_DNA"/>
</dbReference>
<dbReference type="HOGENOM" id="CLU_426304_0_0_3"/>
<sequence>MQESHIKSAIELLKIQVASTKYNYRSLDFEIIRRESSLDIITPEEFYRNYIKNDICFNYPYLFSSIPYSVPKGDGGVRKFHFLETHLRILYYSLGFYFLDLTKDVRIELKGIQDRSFMYTHYGADINPASLGRSDIDYKKDYQKFTSKIRKTARNAVKDGKIAVLHLDIQDFFHSIEHSLLTQVLREQALPEAQLRLKYNEQTRLTIREILFLIMQRSEGLPISQHNIISNLLSHLFLHHLDCYIREIQLELGSSFLLTYHRYVDDMFITVKFPIGESNQSIGTKMLDISTRIGEYLSGNLALSLNPLKTRLDIISSEDEVDSLIERSRLVSFYQPLPDEGGEPPKTTLSRTVEILTKLKAEYKERGHVSRLSTNDDLALKQCFQNAVIQYTDIEDVKKQLEKVLQDFPSALIPKSMKVLVFLISRVPIVLKSLIEHVSANLCDLRPSLITLYLAENLMLIEQYRNEIDDKIVDLQKKSSSSYIYLLSRLVIPSIPSRDRYINIENCELEEHSSIIYQIRCGIIAEKRGFHGVAYNHLLNTLQEWCFVHRESSNKKSRNQYNCKDVIKWLEPFTDHSDIIFVMTMFDRRNRNTISHPGDEGVEVLTIDNLEYKQHLEKLNSFFNRIYPRLLR</sequence>
<accession>K9UBG7</accession>
<evidence type="ECO:0000313" key="1">
    <source>
        <dbReference type="EMBL" id="AFY91973.1"/>
    </source>
</evidence>
<dbReference type="Proteomes" id="UP000010366">
    <property type="component" value="Chromosome"/>
</dbReference>
<dbReference type="KEGG" id="cmp:Cha6605_0701"/>
<gene>
    <name evidence="1" type="ORF">Cha6605_0701</name>
</gene>
<dbReference type="AlphaFoldDB" id="K9UBG7"/>
<dbReference type="OrthoDB" id="507487at2"/>
<evidence type="ECO:0000313" key="2">
    <source>
        <dbReference type="Proteomes" id="UP000010366"/>
    </source>
</evidence>
<keyword evidence="2" id="KW-1185">Reference proteome</keyword>
<proteinExistence type="predicted"/>
<protein>
    <submittedName>
        <fullName evidence="1">Reverse transcriptase (RNA-dependent DNA polymerase)</fullName>
    </submittedName>
</protein>
<keyword evidence="1" id="KW-0548">Nucleotidyltransferase</keyword>
<dbReference type="RefSeq" id="WP_015158167.1">
    <property type="nucleotide sequence ID" value="NC_019697.1"/>
</dbReference>
<dbReference type="eggNOG" id="COG3344">
    <property type="taxonomic scope" value="Bacteria"/>
</dbReference>
<reference evidence="1 2" key="1">
    <citation type="submission" date="2012-05" db="EMBL/GenBank/DDBJ databases">
        <title>Finished chromosome of genome of Chamaesiphon sp. PCC 6605.</title>
        <authorList>
            <consortium name="US DOE Joint Genome Institute"/>
            <person name="Gugger M."/>
            <person name="Coursin T."/>
            <person name="Rippka R."/>
            <person name="Tandeau De Marsac N."/>
            <person name="Huntemann M."/>
            <person name="Wei C.-L."/>
            <person name="Han J."/>
            <person name="Detter J.C."/>
            <person name="Han C."/>
            <person name="Tapia R."/>
            <person name="Chen A."/>
            <person name="Kyrpides N."/>
            <person name="Mavromatis K."/>
            <person name="Markowitz V."/>
            <person name="Szeto E."/>
            <person name="Ivanova N."/>
            <person name="Pagani I."/>
            <person name="Pati A."/>
            <person name="Goodwin L."/>
            <person name="Nordberg H.P."/>
            <person name="Cantor M.N."/>
            <person name="Hua S.X."/>
            <person name="Woyke T."/>
            <person name="Kerfeld C.A."/>
        </authorList>
    </citation>
    <scope>NUCLEOTIDE SEQUENCE [LARGE SCALE GENOMIC DNA]</scope>
    <source>
        <strain evidence="2">ATCC 27169 / PCC 6605</strain>
    </source>
</reference>
<dbReference type="GO" id="GO:0003964">
    <property type="term" value="F:RNA-directed DNA polymerase activity"/>
    <property type="evidence" value="ECO:0007669"/>
    <property type="project" value="UniProtKB-KW"/>
</dbReference>
<keyword evidence="1" id="KW-0808">Transferase</keyword>
<name>K9UBG7_CHAP6</name>
<organism evidence="1 2">
    <name type="scientific">Chamaesiphon minutus (strain ATCC 27169 / PCC 6605)</name>
    <dbReference type="NCBI Taxonomy" id="1173020"/>
    <lineage>
        <taxon>Bacteria</taxon>
        <taxon>Bacillati</taxon>
        <taxon>Cyanobacteriota</taxon>
        <taxon>Cyanophyceae</taxon>
        <taxon>Gomontiellales</taxon>
        <taxon>Chamaesiphonaceae</taxon>
        <taxon>Chamaesiphon</taxon>
    </lineage>
</organism>